<dbReference type="AlphaFoldDB" id="A0A2K1DWK5"/>
<dbReference type="Proteomes" id="UP000236641">
    <property type="component" value="Unassembled WGS sequence"/>
</dbReference>
<feature type="chain" id="PRO_5014350344" description="PKD domain-containing protein" evidence="1">
    <location>
        <begin position="19"/>
        <end position="1165"/>
    </location>
</feature>
<feature type="signal peptide" evidence="1">
    <location>
        <begin position="1"/>
        <end position="18"/>
    </location>
</feature>
<evidence type="ECO:0000313" key="4">
    <source>
        <dbReference type="Proteomes" id="UP000236641"/>
    </source>
</evidence>
<dbReference type="RefSeq" id="WP_103052652.1">
    <property type="nucleotide sequence ID" value="NZ_POWF01000008.1"/>
</dbReference>
<sequence>MRLFFCITLILFSSFLFAQGEANYWYFGSNAGLDFNSGTAVAITDGALNTNEGCSTISDSNGDLLFYTDGIRVWDKNHNTMPNGFGLMGDPSSTQSGIIVPKPNDPNIYFIFTVAQLGLSSGLRYSEVDLTLNGGNGDITSNKNIPLFTPSTEKITAIQHANGVDYWVIAHKWNSNEFLSYKITESGVEITPTITPIGSVHNGDPAETIGYMKVSPDGQKLALAKWHNTAFVEIFDFNSQNGQFSNAINLSDMFYNGLQSGPYGLEFSPNSEMLYVSDTDFISTRFKIHQFNLMHGNQMDIANSDVILYDGTDSVSALQLAIDEKIYIANAYSGYLDVIENPNEPGLSSGYVNRALFLEGRQAIYGLPPFIQSFFQVGINVEFTCVGDETQFSVNSSQEIANIQWDFGDGNTTSEVTPTHVYTSAGTYPVTVSVNSVSGTNRFFTTDIVIHDVPIANEVSNYHLCDDSTNDDVEIFDLSTKDSEVLGTQSDVFFDIRYYASMEDAQNHENELTISYANISNSQTIYVKIYNVDNTDCYDITSFDLIVDTMPVANTVIDLMVCDDVSNDGTELVDLTQFNDDILNGQTAADFNISYHISQADAENDANPLPDDFQTVDNPQQVFIRIENVVNESCYDTGSFEIIIDEQPTAYQPDDMFLCDDLNDGEEAFNLSSQNNQVSNGQTGFNITYHLSQDDADDNQNPLTSPYTNETNPQQIFVRIENTNNSNCFDTTSFTIQVDAMPVVNVVADVTTCDDASNDGTELVDLTQFDNAVLNGQAASDFNITYHISQINAENSANPLPDDFQTVDNPQQVFIRIENVNNASCYETGSFQIIIDDYLEAYQPDDMYLCDALNDGEESFDLNLQNDQISNGQTGNFAITYHLSQADADLNENPLSIPYTNITNPQQIFARIENMENFDCYNTTSFYIEALETPDPDMETTYYFCTDETVVLDAGFGYDSYLWSTGETTQSIVVGSAGNYDVTVAYDYPTMPPLSCSFTETVQVIESDEAIINDIEIEDWTAYDNTITVEVSGIGDYEFSIDGINYQSSNVFNNLPVGEYTIYVRDQNGCGVVNEEVYVLYYPKFFTPNGDGDNDNWQVYFSQTEPDITVLIFDRYGKLLKQLNALSDGWDGTFNGEHMPTSDYWFVVNRPSKGKQYRAHFTLKR</sequence>
<reference evidence="3 4" key="1">
    <citation type="submission" date="2018-01" db="EMBL/GenBank/DDBJ databases">
        <title>The draft genome of Hanstruepera neustonica JCM19743.</title>
        <authorList>
            <person name="He R.-H."/>
            <person name="Du Z.-J."/>
        </authorList>
    </citation>
    <scope>NUCLEOTIDE SEQUENCE [LARGE SCALE GENOMIC DNA]</scope>
    <source>
        <strain evidence="3 4">JCM19743</strain>
    </source>
</reference>
<dbReference type="Pfam" id="PF13585">
    <property type="entry name" value="CHU_C"/>
    <property type="match status" value="1"/>
</dbReference>
<feature type="domain" description="PKD" evidence="2">
    <location>
        <begin position="386"/>
        <end position="450"/>
    </location>
</feature>
<proteinExistence type="predicted"/>
<protein>
    <recommendedName>
        <fullName evidence="2">PKD domain-containing protein</fullName>
    </recommendedName>
</protein>
<dbReference type="EMBL" id="POWF01000008">
    <property type="protein sequence ID" value="PNQ72408.1"/>
    <property type="molecule type" value="Genomic_DNA"/>
</dbReference>
<dbReference type="InterPro" id="IPR000601">
    <property type="entry name" value="PKD_dom"/>
</dbReference>
<keyword evidence="4" id="KW-1185">Reference proteome</keyword>
<dbReference type="Pfam" id="PF18911">
    <property type="entry name" value="PKD_4"/>
    <property type="match status" value="1"/>
</dbReference>
<organism evidence="3 4">
    <name type="scientific">Hanstruepera neustonica</name>
    <dbReference type="NCBI Taxonomy" id="1445657"/>
    <lineage>
        <taxon>Bacteria</taxon>
        <taxon>Pseudomonadati</taxon>
        <taxon>Bacteroidota</taxon>
        <taxon>Flavobacteriia</taxon>
        <taxon>Flavobacteriales</taxon>
        <taxon>Flavobacteriaceae</taxon>
        <taxon>Hanstruepera</taxon>
    </lineage>
</organism>
<evidence type="ECO:0000313" key="3">
    <source>
        <dbReference type="EMBL" id="PNQ72408.1"/>
    </source>
</evidence>
<dbReference type="SUPFAM" id="SSF63829">
    <property type="entry name" value="Calcium-dependent phosphotriesterase"/>
    <property type="match status" value="1"/>
</dbReference>
<gene>
    <name evidence="3" type="ORF">C1T31_11470</name>
</gene>
<dbReference type="SMART" id="SM00089">
    <property type="entry name" value="PKD"/>
    <property type="match status" value="1"/>
</dbReference>
<dbReference type="CDD" id="cd00146">
    <property type="entry name" value="PKD"/>
    <property type="match status" value="1"/>
</dbReference>
<dbReference type="SUPFAM" id="SSF49299">
    <property type="entry name" value="PKD domain"/>
    <property type="match status" value="1"/>
</dbReference>
<keyword evidence="1" id="KW-0732">Signal</keyword>
<dbReference type="Gene3D" id="2.60.40.10">
    <property type="entry name" value="Immunoglobulins"/>
    <property type="match status" value="1"/>
</dbReference>
<dbReference type="PROSITE" id="PS50093">
    <property type="entry name" value="PKD"/>
    <property type="match status" value="1"/>
</dbReference>
<comment type="caution">
    <text evidence="3">The sequence shown here is derived from an EMBL/GenBank/DDBJ whole genome shotgun (WGS) entry which is preliminary data.</text>
</comment>
<dbReference type="InterPro" id="IPR035986">
    <property type="entry name" value="PKD_dom_sf"/>
</dbReference>
<name>A0A2K1DWK5_9FLAO</name>
<evidence type="ECO:0000256" key="1">
    <source>
        <dbReference type="SAM" id="SignalP"/>
    </source>
</evidence>
<accession>A0A2K1DWK5</accession>
<evidence type="ECO:0000259" key="2">
    <source>
        <dbReference type="PROSITE" id="PS50093"/>
    </source>
</evidence>
<dbReference type="InterPro" id="IPR013783">
    <property type="entry name" value="Ig-like_fold"/>
</dbReference>
<dbReference type="InterPro" id="IPR026341">
    <property type="entry name" value="T9SS_type_B"/>
</dbReference>
<dbReference type="NCBIfam" id="TIGR04131">
    <property type="entry name" value="Bac_Flav_CTERM"/>
    <property type="match status" value="1"/>
</dbReference>
<dbReference type="OrthoDB" id="9765926at2"/>
<dbReference type="InterPro" id="IPR022409">
    <property type="entry name" value="PKD/Chitinase_dom"/>
</dbReference>